<dbReference type="Proteomes" id="UP000035996">
    <property type="component" value="Unassembled WGS sequence"/>
</dbReference>
<dbReference type="RefSeq" id="WP_048312222.1">
    <property type="nucleotide sequence ID" value="NZ_CP119526.1"/>
</dbReference>
<evidence type="ECO:0008006" key="3">
    <source>
        <dbReference type="Google" id="ProtNLM"/>
    </source>
</evidence>
<name>A0A0J6FSK0_9BACL</name>
<accession>A0A0J6FSK0</accession>
<keyword evidence="2" id="KW-1185">Reference proteome</keyword>
<dbReference type="AlphaFoldDB" id="A0A0J6FSK0"/>
<gene>
    <name evidence="1" type="ORF">AB986_15780</name>
</gene>
<dbReference type="OrthoDB" id="2706506at2"/>
<dbReference type="EMBL" id="LELK01000004">
    <property type="protein sequence ID" value="KMM37317.1"/>
    <property type="molecule type" value="Genomic_DNA"/>
</dbReference>
<organism evidence="1 2">
    <name type="scientific">Guptibacillus hwajinpoensis</name>
    <dbReference type="NCBI Taxonomy" id="208199"/>
    <lineage>
        <taxon>Bacteria</taxon>
        <taxon>Bacillati</taxon>
        <taxon>Bacillota</taxon>
        <taxon>Bacilli</taxon>
        <taxon>Bacillales</taxon>
        <taxon>Guptibacillaceae</taxon>
        <taxon>Guptibacillus</taxon>
    </lineage>
</organism>
<proteinExistence type="predicted"/>
<dbReference type="STRING" id="157733.AB986_15780"/>
<sequence length="101" mass="11781">MKKRYYVAVSSGEILEEQGASSYNFEIDADEADVFKLSELFDITDTDSRLSLYRAHVPAMSYHEDKNNDDYDDHMKQIYQLIHDLGTKRTRDHIESMGILE</sequence>
<comment type="caution">
    <text evidence="1">The sequence shown here is derived from an EMBL/GenBank/DDBJ whole genome shotgun (WGS) entry which is preliminary data.</text>
</comment>
<reference evidence="1" key="1">
    <citation type="submission" date="2015-06" db="EMBL/GenBank/DDBJ databases">
        <authorList>
            <person name="Liu B."/>
            <person name="Wang J."/>
            <person name="Zhu Y."/>
            <person name="Liu G."/>
            <person name="Chen Q."/>
            <person name="Zheng C."/>
            <person name="Che J."/>
            <person name="Ge C."/>
            <person name="Shi H."/>
            <person name="Pan Z."/>
            <person name="Liu X."/>
        </authorList>
    </citation>
    <scope>NUCLEOTIDE SEQUENCE [LARGE SCALE GENOMIC DNA]</scope>
    <source>
        <strain evidence="1">DSM 16346</strain>
    </source>
</reference>
<evidence type="ECO:0000313" key="2">
    <source>
        <dbReference type="Proteomes" id="UP000035996"/>
    </source>
</evidence>
<protein>
    <recommendedName>
        <fullName evidence="3">Hydrolase</fullName>
    </recommendedName>
</protein>
<evidence type="ECO:0000313" key="1">
    <source>
        <dbReference type="EMBL" id="KMM37317.1"/>
    </source>
</evidence>